<keyword evidence="1" id="KW-0805">Transcription regulation</keyword>
<dbReference type="Proteomes" id="UP000198510">
    <property type="component" value="Unassembled WGS sequence"/>
</dbReference>
<evidence type="ECO:0000256" key="1">
    <source>
        <dbReference type="ARBA" id="ARBA00023015"/>
    </source>
</evidence>
<dbReference type="PANTHER" id="PTHR43479">
    <property type="entry name" value="ACREF/ENVCD OPERON REPRESSOR-RELATED"/>
    <property type="match status" value="1"/>
</dbReference>
<evidence type="ECO:0000259" key="5">
    <source>
        <dbReference type="PROSITE" id="PS50977"/>
    </source>
</evidence>
<dbReference type="Gene3D" id="1.10.357.10">
    <property type="entry name" value="Tetracycline Repressor, domain 2"/>
    <property type="match status" value="1"/>
</dbReference>
<keyword evidence="2 4" id="KW-0238">DNA-binding</keyword>
<dbReference type="SUPFAM" id="SSF48498">
    <property type="entry name" value="Tetracyclin repressor-like, C-terminal domain"/>
    <property type="match status" value="1"/>
</dbReference>
<dbReference type="InterPro" id="IPR009057">
    <property type="entry name" value="Homeodomain-like_sf"/>
</dbReference>
<reference evidence="6 7" key="1">
    <citation type="submission" date="2016-10" db="EMBL/GenBank/DDBJ databases">
        <authorList>
            <person name="de Groot N.N."/>
        </authorList>
    </citation>
    <scope>NUCLEOTIDE SEQUENCE [LARGE SCALE GENOMIC DNA]</scope>
    <source>
        <strain evidence="6 7">DSM 25186</strain>
    </source>
</reference>
<dbReference type="PANTHER" id="PTHR43479:SF11">
    <property type="entry name" value="ACREF_ENVCD OPERON REPRESSOR-RELATED"/>
    <property type="match status" value="1"/>
</dbReference>
<dbReference type="OrthoDB" id="594604at2"/>
<evidence type="ECO:0000313" key="6">
    <source>
        <dbReference type="EMBL" id="SDK22129.1"/>
    </source>
</evidence>
<name>A0A1G9A400_9BACT</name>
<dbReference type="Pfam" id="PF00440">
    <property type="entry name" value="TetR_N"/>
    <property type="match status" value="1"/>
</dbReference>
<dbReference type="STRING" id="1075417.SAMN05421823_102177"/>
<dbReference type="InterPro" id="IPR050624">
    <property type="entry name" value="HTH-type_Tx_Regulator"/>
</dbReference>
<dbReference type="Pfam" id="PF13305">
    <property type="entry name" value="TetR_C_33"/>
    <property type="match status" value="1"/>
</dbReference>
<dbReference type="GO" id="GO:0003677">
    <property type="term" value="F:DNA binding"/>
    <property type="evidence" value="ECO:0007669"/>
    <property type="project" value="UniProtKB-UniRule"/>
</dbReference>
<feature type="DNA-binding region" description="H-T-H motif" evidence="4">
    <location>
        <begin position="35"/>
        <end position="54"/>
    </location>
</feature>
<dbReference type="InterPro" id="IPR001647">
    <property type="entry name" value="HTH_TetR"/>
</dbReference>
<feature type="domain" description="HTH tetR-type" evidence="5">
    <location>
        <begin position="12"/>
        <end position="72"/>
    </location>
</feature>
<dbReference type="AlphaFoldDB" id="A0A1G9A400"/>
<dbReference type="SUPFAM" id="SSF46689">
    <property type="entry name" value="Homeodomain-like"/>
    <property type="match status" value="1"/>
</dbReference>
<organism evidence="6 7">
    <name type="scientific">Catalinimonas alkaloidigena</name>
    <dbReference type="NCBI Taxonomy" id="1075417"/>
    <lineage>
        <taxon>Bacteria</taxon>
        <taxon>Pseudomonadati</taxon>
        <taxon>Bacteroidota</taxon>
        <taxon>Cytophagia</taxon>
        <taxon>Cytophagales</taxon>
        <taxon>Catalimonadaceae</taxon>
        <taxon>Catalinimonas</taxon>
    </lineage>
</organism>
<protein>
    <submittedName>
        <fullName evidence="6">DNA-binding transcriptional regulator, AcrR family</fullName>
    </submittedName>
</protein>
<evidence type="ECO:0000256" key="4">
    <source>
        <dbReference type="PROSITE-ProRule" id="PRU00335"/>
    </source>
</evidence>
<evidence type="ECO:0000256" key="3">
    <source>
        <dbReference type="ARBA" id="ARBA00023163"/>
    </source>
</evidence>
<gene>
    <name evidence="6" type="ORF">SAMN05421823_102177</name>
</gene>
<dbReference type="RefSeq" id="WP_089679626.1">
    <property type="nucleotide sequence ID" value="NZ_FNFO01000002.1"/>
</dbReference>
<accession>A0A1G9A400</accession>
<dbReference type="EMBL" id="FNFO01000002">
    <property type="protein sequence ID" value="SDK22129.1"/>
    <property type="molecule type" value="Genomic_DNA"/>
</dbReference>
<evidence type="ECO:0000313" key="7">
    <source>
        <dbReference type="Proteomes" id="UP000198510"/>
    </source>
</evidence>
<evidence type="ECO:0000256" key="2">
    <source>
        <dbReference type="ARBA" id="ARBA00023125"/>
    </source>
</evidence>
<dbReference type="InterPro" id="IPR025996">
    <property type="entry name" value="MT1864/Rv1816-like_C"/>
</dbReference>
<dbReference type="InterPro" id="IPR036271">
    <property type="entry name" value="Tet_transcr_reg_TetR-rel_C_sf"/>
</dbReference>
<keyword evidence="3" id="KW-0804">Transcription</keyword>
<sequence length="195" mass="23364">MSIRERREEEIREMRANILQQARDLAREEGWSSVSIRNIGKRIRYSAPLIYSYFENKEAILLEMQRQGFEQLYDQLGRIREQETDPRQTLVRMSLVHFDFAFDNPDLYQAMFNLEGVACPKCERADIECRQRKFMQEALEAVNARGLPYKPLLFNWWALVHGYIAMQMSNRFQQPQDDMRHLLQEAVERWIDGLR</sequence>
<dbReference type="PROSITE" id="PS50977">
    <property type="entry name" value="HTH_TETR_2"/>
    <property type="match status" value="1"/>
</dbReference>
<proteinExistence type="predicted"/>
<keyword evidence="7" id="KW-1185">Reference proteome</keyword>